<protein>
    <submittedName>
        <fullName evidence="2">Uncharacterized protein</fullName>
    </submittedName>
</protein>
<gene>
    <name evidence="2" type="ORF">VKT23_014202</name>
</gene>
<keyword evidence="3" id="KW-1185">Reference proteome</keyword>
<sequence>MTYLIPHYISYSSGHSDGNLSSLPFTSPSESPLSSPTSSSSSSSSSSLAWKLRHFDELLDALAELGDFFALSDADFTRSASKIVRLFEIAQDTLEKAGITLRTYTHCPAHLISYKRAYFNLLKLLRNRDQCILDRNLRARWLRLTFRLKRDFIIDFAPVDDFYLPALKRDAMAFSSVTKVSPEFCKTMPPPDAYPPSKGVSSLACLRFRRGKPLDLVDAPDVAADSHPPRLRRPMTGHFGIFCTSKMSMHQTSLSRGRTLSRRPRRISDGH</sequence>
<comment type="caution">
    <text evidence="2">The sequence shown here is derived from an EMBL/GenBank/DDBJ whole genome shotgun (WGS) entry which is preliminary data.</text>
</comment>
<organism evidence="2 3">
    <name type="scientific">Marasmiellus scandens</name>
    <dbReference type="NCBI Taxonomy" id="2682957"/>
    <lineage>
        <taxon>Eukaryota</taxon>
        <taxon>Fungi</taxon>
        <taxon>Dikarya</taxon>
        <taxon>Basidiomycota</taxon>
        <taxon>Agaricomycotina</taxon>
        <taxon>Agaricomycetes</taxon>
        <taxon>Agaricomycetidae</taxon>
        <taxon>Agaricales</taxon>
        <taxon>Marasmiineae</taxon>
        <taxon>Omphalotaceae</taxon>
        <taxon>Marasmiellus</taxon>
    </lineage>
</organism>
<dbReference type="Proteomes" id="UP001498398">
    <property type="component" value="Unassembled WGS sequence"/>
</dbReference>
<proteinExistence type="predicted"/>
<evidence type="ECO:0000313" key="2">
    <source>
        <dbReference type="EMBL" id="KAK7446989.1"/>
    </source>
</evidence>
<evidence type="ECO:0000313" key="3">
    <source>
        <dbReference type="Proteomes" id="UP001498398"/>
    </source>
</evidence>
<evidence type="ECO:0000256" key="1">
    <source>
        <dbReference type="SAM" id="MobiDB-lite"/>
    </source>
</evidence>
<dbReference type="EMBL" id="JBANRG010000042">
    <property type="protein sequence ID" value="KAK7446989.1"/>
    <property type="molecule type" value="Genomic_DNA"/>
</dbReference>
<name>A0ABR1J497_9AGAR</name>
<accession>A0ABR1J497</accession>
<reference evidence="2 3" key="1">
    <citation type="submission" date="2024-01" db="EMBL/GenBank/DDBJ databases">
        <title>A draft genome for the cacao thread blight pathogen Marasmiellus scandens.</title>
        <authorList>
            <person name="Baruah I.K."/>
            <person name="Leung J."/>
            <person name="Bukari Y."/>
            <person name="Amoako-Attah I."/>
            <person name="Meinhardt L.W."/>
            <person name="Bailey B.A."/>
            <person name="Cohen S.P."/>
        </authorList>
    </citation>
    <scope>NUCLEOTIDE SEQUENCE [LARGE SCALE GENOMIC DNA]</scope>
    <source>
        <strain evidence="2 3">GH-19</strain>
    </source>
</reference>
<feature type="region of interest" description="Disordered" evidence="1">
    <location>
        <begin position="250"/>
        <end position="271"/>
    </location>
</feature>